<evidence type="ECO:0000256" key="2">
    <source>
        <dbReference type="ARBA" id="ARBA00022499"/>
    </source>
</evidence>
<protein>
    <submittedName>
        <fullName evidence="10">ATN1 protein</fullName>
    </submittedName>
</protein>
<evidence type="ECO:0000256" key="6">
    <source>
        <dbReference type="ARBA" id="ARBA00023015"/>
    </source>
</evidence>
<feature type="compositionally biased region" description="Pro residues" evidence="9">
    <location>
        <begin position="177"/>
        <end position="192"/>
    </location>
</feature>
<organism evidence="10 11">
    <name type="scientific">Geococcyx californianus</name>
    <name type="common">Greater roadrunner</name>
    <name type="synonym">Saurothera californiana</name>
    <dbReference type="NCBI Taxonomy" id="8947"/>
    <lineage>
        <taxon>Eukaryota</taxon>
        <taxon>Metazoa</taxon>
        <taxon>Chordata</taxon>
        <taxon>Craniata</taxon>
        <taxon>Vertebrata</taxon>
        <taxon>Euteleostomi</taxon>
        <taxon>Archelosauria</taxon>
        <taxon>Archosauria</taxon>
        <taxon>Dinosauria</taxon>
        <taxon>Saurischia</taxon>
        <taxon>Theropoda</taxon>
        <taxon>Coelurosauria</taxon>
        <taxon>Aves</taxon>
        <taxon>Neognathae</taxon>
        <taxon>Neoaves</taxon>
        <taxon>Otidimorphae</taxon>
        <taxon>Cuculiformes</taxon>
        <taxon>Neomorphidae</taxon>
        <taxon>Geococcyx</taxon>
    </lineage>
</organism>
<dbReference type="GO" id="GO:0005634">
    <property type="term" value="C:nucleus"/>
    <property type="evidence" value="ECO:0007669"/>
    <property type="project" value="UniProtKB-SubCell"/>
</dbReference>
<keyword evidence="8" id="KW-0539">Nucleus</keyword>
<comment type="caution">
    <text evidence="10">The sequence shown here is derived from an EMBL/GenBank/DDBJ whole genome shotgun (WGS) entry which is preliminary data.</text>
</comment>
<dbReference type="OrthoDB" id="6147534at2759"/>
<keyword evidence="5" id="KW-0007">Acetylation</keyword>
<dbReference type="GO" id="GO:0003714">
    <property type="term" value="F:transcription corepressor activity"/>
    <property type="evidence" value="ECO:0007669"/>
    <property type="project" value="TreeGrafter"/>
</dbReference>
<keyword evidence="2" id="KW-1017">Isopeptide bond</keyword>
<dbReference type="PANTHER" id="PTHR13859:SF9">
    <property type="entry name" value="ATROPHIN-1"/>
    <property type="match status" value="1"/>
</dbReference>
<comment type="subcellular location">
    <subcellularLocation>
        <location evidence="1">Nucleus</location>
    </subcellularLocation>
</comment>
<feature type="compositionally biased region" description="Basic and acidic residues" evidence="9">
    <location>
        <begin position="62"/>
        <end position="80"/>
    </location>
</feature>
<feature type="non-terminal residue" evidence="10">
    <location>
        <position position="1"/>
    </location>
</feature>
<feature type="compositionally biased region" description="Basic and acidic residues" evidence="9">
    <location>
        <begin position="124"/>
        <end position="144"/>
    </location>
</feature>
<gene>
    <name evidence="10" type="primary">Atn1_0</name>
    <name evidence="10" type="ORF">GEOCAL_R14795</name>
</gene>
<feature type="region of interest" description="Disordered" evidence="9">
    <location>
        <begin position="1"/>
        <end position="267"/>
    </location>
</feature>
<feature type="compositionally biased region" description="Basic and acidic residues" evidence="9">
    <location>
        <begin position="34"/>
        <end position="46"/>
    </location>
</feature>
<keyword evidence="7" id="KW-0804">Transcription</keyword>
<feature type="region of interest" description="Disordered" evidence="9">
    <location>
        <begin position="283"/>
        <end position="370"/>
    </location>
</feature>
<dbReference type="Pfam" id="PF03154">
    <property type="entry name" value="Atrophin-1"/>
    <property type="match status" value="1"/>
</dbReference>
<keyword evidence="6" id="KW-0805">Transcription regulation</keyword>
<evidence type="ECO:0000256" key="5">
    <source>
        <dbReference type="ARBA" id="ARBA00022990"/>
    </source>
</evidence>
<dbReference type="Proteomes" id="UP000531151">
    <property type="component" value="Unassembled WGS sequence"/>
</dbReference>
<keyword evidence="3" id="KW-0597">Phosphoprotein</keyword>
<dbReference type="AlphaFoldDB" id="A0A7K4J6P3"/>
<feature type="non-terminal residue" evidence="10">
    <location>
        <position position="411"/>
    </location>
</feature>
<dbReference type="InterPro" id="IPR002951">
    <property type="entry name" value="Atrophin-like"/>
</dbReference>
<feature type="compositionally biased region" description="Polar residues" evidence="9">
    <location>
        <begin position="218"/>
        <end position="230"/>
    </location>
</feature>
<evidence type="ECO:0000313" key="11">
    <source>
        <dbReference type="Proteomes" id="UP000531151"/>
    </source>
</evidence>
<evidence type="ECO:0000256" key="7">
    <source>
        <dbReference type="ARBA" id="ARBA00023163"/>
    </source>
</evidence>
<evidence type="ECO:0000256" key="9">
    <source>
        <dbReference type="SAM" id="MobiDB-lite"/>
    </source>
</evidence>
<dbReference type="EMBL" id="VWPV01014661">
    <property type="protein sequence ID" value="NWH60920.1"/>
    <property type="molecule type" value="Genomic_DNA"/>
</dbReference>
<feature type="compositionally biased region" description="Polar residues" evidence="9">
    <location>
        <begin position="145"/>
        <end position="171"/>
    </location>
</feature>
<proteinExistence type="predicted"/>
<evidence type="ECO:0000256" key="3">
    <source>
        <dbReference type="ARBA" id="ARBA00022553"/>
    </source>
</evidence>
<accession>A0A7K4J6P3</accession>
<reference evidence="10 11" key="1">
    <citation type="submission" date="2019-09" db="EMBL/GenBank/DDBJ databases">
        <title>Bird 10,000 Genomes (B10K) Project - Family phase.</title>
        <authorList>
            <person name="Zhang G."/>
        </authorList>
    </citation>
    <scope>NUCLEOTIDE SEQUENCE [LARGE SCALE GENOMIC DNA]</scope>
    <source>
        <strain evidence="10">B10K-CU-031-07</strain>
        <tissue evidence="10">Muscle</tissue>
    </source>
</reference>
<evidence type="ECO:0000256" key="8">
    <source>
        <dbReference type="ARBA" id="ARBA00023242"/>
    </source>
</evidence>
<evidence type="ECO:0000256" key="4">
    <source>
        <dbReference type="ARBA" id="ARBA00022843"/>
    </source>
</evidence>
<evidence type="ECO:0000313" key="10">
    <source>
        <dbReference type="EMBL" id="NWH60920.1"/>
    </source>
</evidence>
<dbReference type="PRINTS" id="PR01222">
    <property type="entry name" value="ATROPHIN"/>
</dbReference>
<keyword evidence="11" id="KW-1185">Reference proteome</keyword>
<keyword evidence="4" id="KW-0832">Ubl conjugation</keyword>
<dbReference type="InterPro" id="IPR017993">
    <property type="entry name" value="Atrophin-1"/>
</dbReference>
<dbReference type="PANTHER" id="PTHR13859">
    <property type="entry name" value="ATROPHIN-RELATED"/>
    <property type="match status" value="1"/>
</dbReference>
<feature type="compositionally biased region" description="Low complexity" evidence="9">
    <location>
        <begin position="231"/>
        <end position="267"/>
    </location>
</feature>
<evidence type="ECO:0000256" key="1">
    <source>
        <dbReference type="ARBA" id="ARBA00004123"/>
    </source>
</evidence>
<sequence>MFSSNRAKENGGPTPKRMKTRQNKDSMSMRSGRKKETPGPREELRSRGRASPGGVSTSSSDGKAEKSRQAAKKGRVEESCTPKGSKQSRTEEISESEGEDTNAPKKTKTEELPCPPSPSDVDSLDGHSFNDEMSSDPRDIDQDNRSTSPSVYSPGSVENDSDSSSVLSQGPSHPYHHPPLFPQSPPVAPPPDSLARPAEPSFGLPGEVHPQGPPAGSYHSQLEGQASRIFQAQAPQTPASSSAVAAPSTPSSSSTSTSSSSSSTHAPLYPTANVVQVGAKIASGVGGLPAPGGREQTLSAKHNPPPTTPISLAPLLPPRLCQPASPPSVAPAQHRSGCRQLPRDRGAGAERPPSLTSRDGAGQGANPAPLPLPLCPTAAATLQLLCPVPPALPVPAPAQLQCLLRALLPPT</sequence>
<name>A0A7K4J6P3_GEOCA</name>